<dbReference type="InterPro" id="IPR036390">
    <property type="entry name" value="WH_DNA-bd_sf"/>
</dbReference>
<reference evidence="1" key="1">
    <citation type="submission" date="2016-10" db="EMBL/GenBank/DDBJ databases">
        <title>Sequence of Gallionella enrichment culture.</title>
        <authorList>
            <person name="Poehlein A."/>
            <person name="Muehling M."/>
            <person name="Daniel R."/>
        </authorList>
    </citation>
    <scope>NUCLEOTIDE SEQUENCE</scope>
</reference>
<organism evidence="1">
    <name type="scientific">mine drainage metagenome</name>
    <dbReference type="NCBI Taxonomy" id="410659"/>
    <lineage>
        <taxon>unclassified sequences</taxon>
        <taxon>metagenomes</taxon>
        <taxon>ecological metagenomes</taxon>
    </lineage>
</organism>
<proteinExistence type="predicted"/>
<name>A0A1J5U6N9_9ZZZZ</name>
<accession>A0A1J5U6N9</accession>
<protein>
    <submittedName>
        <fullName evidence="1">Uncharacterized protein</fullName>
    </submittedName>
</protein>
<gene>
    <name evidence="1" type="ORF">GALL_08440</name>
</gene>
<evidence type="ECO:0000313" key="1">
    <source>
        <dbReference type="EMBL" id="OIR19958.1"/>
    </source>
</evidence>
<dbReference type="NCBIfam" id="NF041423">
    <property type="entry name" value="MobC_subf"/>
    <property type="match status" value="1"/>
</dbReference>
<dbReference type="SUPFAM" id="SSF46785">
    <property type="entry name" value="Winged helix' DNA-binding domain"/>
    <property type="match status" value="1"/>
</dbReference>
<sequence length="246" mass="28063">MRSKLIASPSDRSQRIVQKRFMLLRFLRSNLYTIADIVGLLLDISSRQGVHTTLMAMERDGLLRRETVEANGRKWTLWGITPHGQALAFNPANNEQPESKYFEAGRVGLSVLAHTLELQRLSIMADRAGWTDWRLGDRLGKWEAGQSRPDALVRSPAGIVYAVECERNIKTVKRYEAILVDRLQAIKRGNFSHCLWLCQTRDLSERLRAIIASITELNVAGSRIQIQDRHRATLHFAAFEDFPNNI</sequence>
<dbReference type="AlphaFoldDB" id="A0A1J5U6N9"/>
<comment type="caution">
    <text evidence="1">The sequence shown here is derived from an EMBL/GenBank/DDBJ whole genome shotgun (WGS) entry which is preliminary data.</text>
</comment>
<dbReference type="EMBL" id="MLJW01000001">
    <property type="protein sequence ID" value="OIR19958.1"/>
    <property type="molecule type" value="Genomic_DNA"/>
</dbReference>